<dbReference type="InterPro" id="IPR022000">
    <property type="entry name" value="Min27-like_integrase_DNA_bind"/>
</dbReference>
<reference evidence="6 7" key="2">
    <citation type="submission" date="2021-08" db="EMBL/GenBank/DDBJ databases">
        <title>Massilia sp. R798.</title>
        <authorList>
            <person name="Baek J.H."/>
            <person name="Jung H.S."/>
            <person name="Kim K.R."/>
            <person name="Jeon C.O."/>
        </authorList>
    </citation>
    <scope>NUCLEOTIDE SEQUENCE [LARGE SCALE GENOMIC DNA]</scope>
    <source>
        <strain evidence="6 7">R798</strain>
    </source>
</reference>
<dbReference type="PANTHER" id="PTHR30629">
    <property type="entry name" value="PROPHAGE INTEGRASE"/>
    <property type="match status" value="1"/>
</dbReference>
<evidence type="ECO:0000313" key="6">
    <source>
        <dbReference type="EMBL" id="MBZ2206540.1"/>
    </source>
</evidence>
<protein>
    <submittedName>
        <fullName evidence="6">Site-specific integrase</fullName>
    </submittedName>
</protein>
<keyword evidence="7" id="KW-1185">Reference proteome</keyword>
<comment type="caution">
    <text evidence="6">The sequence shown here is derived from an EMBL/GenBank/DDBJ whole genome shotgun (WGS) entry which is preliminary data.</text>
</comment>
<dbReference type="Proteomes" id="UP000809349">
    <property type="component" value="Unassembled WGS sequence"/>
</dbReference>
<dbReference type="InterPro" id="IPR013762">
    <property type="entry name" value="Integrase-like_cat_sf"/>
</dbReference>
<keyword evidence="2" id="KW-0229">DNA integration</keyword>
<comment type="similarity">
    <text evidence="1">Belongs to the 'phage' integrase family.</text>
</comment>
<keyword evidence="3" id="KW-0238">DNA-binding</keyword>
<dbReference type="Pfam" id="PF12167">
    <property type="entry name" value="Arm-DNA-bind_2"/>
    <property type="match status" value="1"/>
</dbReference>
<dbReference type="CDD" id="cd01189">
    <property type="entry name" value="INT_ICEBs1_C_like"/>
    <property type="match status" value="1"/>
</dbReference>
<dbReference type="RefSeq" id="WP_223466411.1">
    <property type="nucleotide sequence ID" value="NZ_JAFBIL020000002.1"/>
</dbReference>
<dbReference type="InterPro" id="IPR050808">
    <property type="entry name" value="Phage_Integrase"/>
</dbReference>
<evidence type="ECO:0000313" key="7">
    <source>
        <dbReference type="Proteomes" id="UP000809349"/>
    </source>
</evidence>
<dbReference type="EMBL" id="JAFBIL020000002">
    <property type="protein sequence ID" value="MBZ2206540.1"/>
    <property type="molecule type" value="Genomic_DNA"/>
</dbReference>
<feature type="domain" description="Tyr recombinase" evidence="5">
    <location>
        <begin position="183"/>
        <end position="374"/>
    </location>
</feature>
<evidence type="ECO:0000256" key="2">
    <source>
        <dbReference type="ARBA" id="ARBA00022908"/>
    </source>
</evidence>
<accession>A0ABS7SL42</accession>
<dbReference type="PROSITE" id="PS51898">
    <property type="entry name" value="TYR_RECOMBINASE"/>
    <property type="match status" value="1"/>
</dbReference>
<dbReference type="PANTHER" id="PTHR30629:SF2">
    <property type="entry name" value="PROPHAGE INTEGRASE INTS-RELATED"/>
    <property type="match status" value="1"/>
</dbReference>
<gene>
    <name evidence="6" type="ORF">I4X03_004625</name>
</gene>
<reference evidence="6 7" key="1">
    <citation type="submission" date="2021-01" db="EMBL/GenBank/DDBJ databases">
        <authorList>
            <person name="Ruan W."/>
            <person name="Khan S.A."/>
            <person name="Jeon C.O."/>
        </authorList>
    </citation>
    <scope>NUCLEOTIDE SEQUENCE [LARGE SCALE GENOMIC DNA]</scope>
    <source>
        <strain evidence="6 7">R798</strain>
    </source>
</reference>
<dbReference type="SUPFAM" id="SSF56349">
    <property type="entry name" value="DNA breaking-rejoining enzymes"/>
    <property type="match status" value="1"/>
</dbReference>
<evidence type="ECO:0000256" key="3">
    <source>
        <dbReference type="ARBA" id="ARBA00023125"/>
    </source>
</evidence>
<evidence type="ECO:0000256" key="1">
    <source>
        <dbReference type="ARBA" id="ARBA00008857"/>
    </source>
</evidence>
<dbReference type="InterPro" id="IPR011010">
    <property type="entry name" value="DNA_brk_join_enz"/>
</dbReference>
<dbReference type="InterPro" id="IPR010998">
    <property type="entry name" value="Integrase_recombinase_N"/>
</dbReference>
<proteinExistence type="inferred from homology"/>
<dbReference type="Gene3D" id="1.10.443.10">
    <property type="entry name" value="Intergrase catalytic core"/>
    <property type="match status" value="1"/>
</dbReference>
<sequence>MSKTPGVEIRAGCIRIVFRYQGKQRHERLCLDNEGLAPTPANIKYATRLAAEIKDKIRLGTFKYVDYFPGSSQAKIEATPASVPWLYDVMDHWLRVCDLKASTREQYTTRMNSFWKSHLRNVPIDQVRYSDIMGALAAGSWKSAKSRNNELSMIRGPFELAIRDKHLTVNPCDEIKPKKVQRKSPDPFTLDEANLILALLKTHRPEPIYNFVQFMFFTGLRTAEGIALQWKNVDLRRNEILIEAGMTSDGEEDTTKTAQARTVILSARAHEALLRQKFHTYLQGEYVFHDPKTGNPWSYQTITDARSFWAITLKSLGIRYRRPYNMRHTYATIGLMSGAKPAFLAKQLGHSLRMFFDVYAKWISSVDDQLEMAKVNAAIKRREAPQKLR</sequence>
<name>A0ABS7SL42_9BURK</name>
<dbReference type="InterPro" id="IPR002104">
    <property type="entry name" value="Integrase_catalytic"/>
</dbReference>
<dbReference type="Gene3D" id="1.10.150.130">
    <property type="match status" value="1"/>
</dbReference>
<keyword evidence="4" id="KW-0233">DNA recombination</keyword>
<dbReference type="Pfam" id="PF00589">
    <property type="entry name" value="Phage_integrase"/>
    <property type="match status" value="1"/>
</dbReference>
<evidence type="ECO:0000256" key="4">
    <source>
        <dbReference type="ARBA" id="ARBA00023172"/>
    </source>
</evidence>
<evidence type="ECO:0000259" key="5">
    <source>
        <dbReference type="PROSITE" id="PS51898"/>
    </source>
</evidence>
<organism evidence="6 7">
    <name type="scientific">Massilia soli</name>
    <dbReference type="NCBI Taxonomy" id="2792854"/>
    <lineage>
        <taxon>Bacteria</taxon>
        <taxon>Pseudomonadati</taxon>
        <taxon>Pseudomonadota</taxon>
        <taxon>Betaproteobacteria</taxon>
        <taxon>Burkholderiales</taxon>
        <taxon>Oxalobacteraceae</taxon>
        <taxon>Telluria group</taxon>
        <taxon>Massilia</taxon>
    </lineage>
</organism>